<reference evidence="5 6" key="1">
    <citation type="submission" date="2018-03" db="EMBL/GenBank/DDBJ databases">
        <title>Characteristics and genome of n-alkane degrading marine bacteria Gordonia iterans isolated from crude oil contaminated in Tae-an, South Korea.</title>
        <authorList>
            <person name="Lee S.-S."/>
            <person name="Kim H."/>
        </authorList>
    </citation>
    <scope>NUCLEOTIDE SEQUENCE [LARGE SCALE GENOMIC DNA]</scope>
    <source>
        <strain evidence="5 6">Co17</strain>
    </source>
</reference>
<evidence type="ECO:0000256" key="1">
    <source>
        <dbReference type="ARBA" id="ARBA00001311"/>
    </source>
</evidence>
<dbReference type="PANTHER" id="PTHR11895:SF7">
    <property type="entry name" value="GLUTAMYL-TRNA(GLN) AMIDOTRANSFERASE SUBUNIT A, MITOCHONDRIAL"/>
    <property type="match status" value="1"/>
</dbReference>
<dbReference type="Gene3D" id="3.90.1300.10">
    <property type="entry name" value="Amidase signature (AS) domain"/>
    <property type="match status" value="1"/>
</dbReference>
<dbReference type="PANTHER" id="PTHR11895">
    <property type="entry name" value="TRANSAMIDASE"/>
    <property type="match status" value="1"/>
</dbReference>
<keyword evidence="5" id="KW-0378">Hydrolase</keyword>
<evidence type="ECO:0000256" key="3">
    <source>
        <dbReference type="ARBA" id="ARBA00012922"/>
    </source>
</evidence>
<comment type="catalytic activity">
    <reaction evidence="1">
        <text>a monocarboxylic acid amide + H2O = a monocarboxylate + NH4(+)</text>
        <dbReference type="Rhea" id="RHEA:12020"/>
        <dbReference type="ChEBI" id="CHEBI:15377"/>
        <dbReference type="ChEBI" id="CHEBI:28938"/>
        <dbReference type="ChEBI" id="CHEBI:35757"/>
        <dbReference type="ChEBI" id="CHEBI:83628"/>
        <dbReference type="EC" id="3.5.1.4"/>
    </reaction>
</comment>
<accession>A0A2S0KJF2</accession>
<dbReference type="InterPro" id="IPR020556">
    <property type="entry name" value="Amidase_CS"/>
</dbReference>
<name>A0A2S0KJF2_9ACTN</name>
<evidence type="ECO:0000313" key="6">
    <source>
        <dbReference type="Proteomes" id="UP000239814"/>
    </source>
</evidence>
<dbReference type="NCBIfam" id="NF005899">
    <property type="entry name" value="PRK07869.1"/>
    <property type="match status" value="1"/>
</dbReference>
<dbReference type="InterPro" id="IPR036928">
    <property type="entry name" value="AS_sf"/>
</dbReference>
<dbReference type="GO" id="GO:0004040">
    <property type="term" value="F:amidase activity"/>
    <property type="evidence" value="ECO:0007669"/>
    <property type="project" value="UniProtKB-EC"/>
</dbReference>
<dbReference type="RefSeq" id="WP_105943521.1">
    <property type="nucleotide sequence ID" value="NZ_CP027433.1"/>
</dbReference>
<feature type="domain" description="Amidase" evidence="4">
    <location>
        <begin position="35"/>
        <end position="451"/>
    </location>
</feature>
<keyword evidence="6" id="KW-1185">Reference proteome</keyword>
<dbReference type="Proteomes" id="UP000239814">
    <property type="component" value="Chromosome"/>
</dbReference>
<evidence type="ECO:0000256" key="2">
    <source>
        <dbReference type="ARBA" id="ARBA00009199"/>
    </source>
</evidence>
<evidence type="ECO:0000313" key="5">
    <source>
        <dbReference type="EMBL" id="AVM01818.1"/>
    </source>
</evidence>
<proteinExistence type="inferred from homology"/>
<comment type="similarity">
    <text evidence="2">Belongs to the amidase family.</text>
</comment>
<dbReference type="SUPFAM" id="SSF75304">
    <property type="entry name" value="Amidase signature (AS) enzymes"/>
    <property type="match status" value="1"/>
</dbReference>
<sequence length="469" mass="50084">MKRVHAFADDVLGDLDAVGIARAIASGDFSAAEASEAAARRIDGVNPEIAAVAFDDRERALVRARENGFSGVFAGVPTLIKNNTAYAGLPTQQGSAAIPPRPAASHEAFTEEFLGTGVNILGATTMPAFGLTATTEFADRAPTRNPWDTDYSSGASSGGSAALVAAGAVPIAHANDGGGSIRIPAAACGLVGLKPSRGRTAGVATASNAPIDLVSNGIVSRSVRDTAYFLSDLERLRRVDGFDPVGLVEGPGRRRLRVAMITDPLTGQPLDPDTRREVHAVADLLEELGHRVETVPIPVDRSFIDHFTNYWALLAFSLDRFGGKLLDPEFDRGKLDPFTRGLSRKFLRNFYKTPSTLIGLKRATAKFRKAFDDYDVILTPTLAHQTPEIGYLDPDGDFDEIFDRLVRYVAFTPADNSCGTPAISLPLGSSSAGMPIGIHFSADRGGERTLLELSYELEEARPFARIQDA</sequence>
<gene>
    <name evidence="5" type="ORF">C6V83_17705</name>
</gene>
<dbReference type="EMBL" id="CP027433">
    <property type="protein sequence ID" value="AVM01818.1"/>
    <property type="molecule type" value="Genomic_DNA"/>
</dbReference>
<dbReference type="Pfam" id="PF01425">
    <property type="entry name" value="Amidase"/>
    <property type="match status" value="1"/>
</dbReference>
<protein>
    <recommendedName>
        <fullName evidence="3">amidase</fullName>
        <ecNumber evidence="3">3.5.1.4</ecNumber>
    </recommendedName>
</protein>
<dbReference type="InterPro" id="IPR000120">
    <property type="entry name" value="Amidase"/>
</dbReference>
<dbReference type="InterPro" id="IPR023631">
    <property type="entry name" value="Amidase_dom"/>
</dbReference>
<dbReference type="OrthoDB" id="5175573at2"/>
<dbReference type="KEGG" id="git:C6V83_17705"/>
<organism evidence="5 6">
    <name type="scientific">Gordonia iterans</name>
    <dbReference type="NCBI Taxonomy" id="1004901"/>
    <lineage>
        <taxon>Bacteria</taxon>
        <taxon>Bacillati</taxon>
        <taxon>Actinomycetota</taxon>
        <taxon>Actinomycetes</taxon>
        <taxon>Mycobacteriales</taxon>
        <taxon>Gordoniaceae</taxon>
        <taxon>Gordonia</taxon>
    </lineage>
</organism>
<evidence type="ECO:0000259" key="4">
    <source>
        <dbReference type="Pfam" id="PF01425"/>
    </source>
</evidence>
<dbReference type="PROSITE" id="PS00571">
    <property type="entry name" value="AMIDASES"/>
    <property type="match status" value="1"/>
</dbReference>
<dbReference type="AlphaFoldDB" id="A0A2S0KJF2"/>
<dbReference type="EC" id="3.5.1.4" evidence="3"/>